<dbReference type="EMBL" id="CAEZUE010000013">
    <property type="protein sequence ID" value="CAB4585757.1"/>
    <property type="molecule type" value="Genomic_DNA"/>
</dbReference>
<dbReference type="SUPFAM" id="SSF53271">
    <property type="entry name" value="PRTase-like"/>
    <property type="match status" value="1"/>
</dbReference>
<sequence>MNARQSSVDWVDAVWDVACVVCRVSGATLCEACAVRVVSSAPVTREIAGLEVTALGGYRNELRTLIRAAKAGRSPQSVSRLSPAIRRLIPLDATIAVPMPSSRGGFRQRGWSLAGRVARMTGLPVRDVLTFSNPRTQRGLTADDRWSGRSMILRGRHGLSGHFVVLVDDVCTTGATLTNARRALEAHCVTVVGAVVLASVSP</sequence>
<name>A0A6J6FC04_9ZZZZ</name>
<reference evidence="3" key="1">
    <citation type="submission" date="2020-05" db="EMBL/GenBank/DDBJ databases">
        <authorList>
            <person name="Chiriac C."/>
            <person name="Salcher M."/>
            <person name="Ghai R."/>
            <person name="Kavagutti S V."/>
        </authorList>
    </citation>
    <scope>NUCLEOTIDE SEQUENCE</scope>
</reference>
<dbReference type="PANTHER" id="PTHR47505:SF1">
    <property type="entry name" value="DNA UTILIZATION PROTEIN YHGH"/>
    <property type="match status" value="1"/>
</dbReference>
<dbReference type="Pfam" id="PF00156">
    <property type="entry name" value="Pribosyltran"/>
    <property type="match status" value="1"/>
</dbReference>
<dbReference type="Gene3D" id="3.40.50.2020">
    <property type="match status" value="1"/>
</dbReference>
<evidence type="ECO:0000259" key="2">
    <source>
        <dbReference type="Pfam" id="PF00156"/>
    </source>
</evidence>
<feature type="domain" description="Phosphoribosyltransferase" evidence="2">
    <location>
        <begin position="109"/>
        <end position="198"/>
    </location>
</feature>
<dbReference type="AlphaFoldDB" id="A0A6J6FC04"/>
<dbReference type="InterPro" id="IPR000836">
    <property type="entry name" value="PRTase_dom"/>
</dbReference>
<dbReference type="PANTHER" id="PTHR47505">
    <property type="entry name" value="DNA UTILIZATION PROTEIN YHGH"/>
    <property type="match status" value="1"/>
</dbReference>
<accession>A0A6J6FC04</accession>
<dbReference type="InterPro" id="IPR051910">
    <property type="entry name" value="ComF/GntX_DNA_util-trans"/>
</dbReference>
<proteinExistence type="inferred from homology"/>
<dbReference type="CDD" id="cd06223">
    <property type="entry name" value="PRTases_typeI"/>
    <property type="match status" value="1"/>
</dbReference>
<evidence type="ECO:0000313" key="3">
    <source>
        <dbReference type="EMBL" id="CAB4585757.1"/>
    </source>
</evidence>
<protein>
    <submittedName>
        <fullName evidence="3">Unannotated protein</fullName>
    </submittedName>
</protein>
<comment type="similarity">
    <text evidence="1">Belongs to the ComF/GntX family.</text>
</comment>
<evidence type="ECO:0000256" key="1">
    <source>
        <dbReference type="ARBA" id="ARBA00008007"/>
    </source>
</evidence>
<gene>
    <name evidence="3" type="ORF">UFOPK1788_00208</name>
</gene>
<organism evidence="3">
    <name type="scientific">freshwater metagenome</name>
    <dbReference type="NCBI Taxonomy" id="449393"/>
    <lineage>
        <taxon>unclassified sequences</taxon>
        <taxon>metagenomes</taxon>
        <taxon>ecological metagenomes</taxon>
    </lineage>
</organism>
<dbReference type="InterPro" id="IPR029057">
    <property type="entry name" value="PRTase-like"/>
</dbReference>